<accession>A0ABT7SY77</accession>
<dbReference type="SUPFAM" id="SSF53807">
    <property type="entry name" value="Helical backbone' metal receptor"/>
    <property type="match status" value="1"/>
</dbReference>
<evidence type="ECO:0000259" key="2">
    <source>
        <dbReference type="PROSITE" id="PS50983"/>
    </source>
</evidence>
<feature type="chain" id="PRO_5046509033" evidence="1">
    <location>
        <begin position="19"/>
        <end position="273"/>
    </location>
</feature>
<reference evidence="3 4" key="1">
    <citation type="submission" date="2023-06" db="EMBL/GenBank/DDBJ databases">
        <title>Alteromonas sp. ASW11-36 isolated from intertidal sand.</title>
        <authorList>
            <person name="Li Y."/>
        </authorList>
    </citation>
    <scope>NUCLEOTIDE SEQUENCE [LARGE SCALE GENOMIC DNA]</scope>
    <source>
        <strain evidence="3 4">ASW11-36</strain>
    </source>
</reference>
<keyword evidence="1" id="KW-0732">Signal</keyword>
<proteinExistence type="predicted"/>
<evidence type="ECO:0000256" key="1">
    <source>
        <dbReference type="SAM" id="SignalP"/>
    </source>
</evidence>
<dbReference type="PANTHER" id="PTHR30535:SF4">
    <property type="entry name" value="HEMIN-BINDING PERIPLASMIC PROTEIN HMUT"/>
    <property type="match status" value="1"/>
</dbReference>
<dbReference type="RefSeq" id="WP_289365517.1">
    <property type="nucleotide sequence ID" value="NZ_JAUCBP010000007.1"/>
</dbReference>
<dbReference type="EMBL" id="JAUCBP010000007">
    <property type="protein sequence ID" value="MDM7861136.1"/>
    <property type="molecule type" value="Genomic_DNA"/>
</dbReference>
<comment type="caution">
    <text evidence="3">The sequence shown here is derived from an EMBL/GenBank/DDBJ whole genome shotgun (WGS) entry which is preliminary data.</text>
</comment>
<protein>
    <submittedName>
        <fullName evidence="3">ABC transporter substrate-binding protein</fullName>
    </submittedName>
</protein>
<name>A0ABT7SY77_9ALTE</name>
<sequence length="273" mass="29122">MRCLLILVALNLSVFANAERLVSAGGSLTEIVFALGAGNQLVGVDSSSHYPVQARALPDIGYYRALNVEGILSVQPQQLLVLNGTGPQAVLNQLDSLGLKTTVINNPKSLTGLYTTIQQVAEVTDKQAQGEQLITQIQAELAALQQLTSVAGKSVVFLLSAGERGLVAAGSDTMPQLIFEQLDLRNPFVSLSGFKTVSAEILAAENPDIILLASHTSTDTSVELLCQEPQLALWADSRGCQLHKVDSLLFMGLTPRVPQAIAHTHELLVQYAD</sequence>
<keyword evidence="4" id="KW-1185">Reference proteome</keyword>
<dbReference type="PROSITE" id="PS50983">
    <property type="entry name" value="FE_B12_PBP"/>
    <property type="match status" value="1"/>
</dbReference>
<dbReference type="InterPro" id="IPR050902">
    <property type="entry name" value="ABC_Transporter_SBP"/>
</dbReference>
<feature type="signal peptide" evidence="1">
    <location>
        <begin position="1"/>
        <end position="18"/>
    </location>
</feature>
<dbReference type="Proteomes" id="UP001234343">
    <property type="component" value="Unassembled WGS sequence"/>
</dbReference>
<dbReference type="Gene3D" id="3.40.50.1980">
    <property type="entry name" value="Nitrogenase molybdenum iron protein domain"/>
    <property type="match status" value="2"/>
</dbReference>
<dbReference type="InterPro" id="IPR002491">
    <property type="entry name" value="ABC_transptr_periplasmic_BD"/>
</dbReference>
<organism evidence="3 4">
    <name type="scientific">Alteromonas arenosi</name>
    <dbReference type="NCBI Taxonomy" id="3055817"/>
    <lineage>
        <taxon>Bacteria</taxon>
        <taxon>Pseudomonadati</taxon>
        <taxon>Pseudomonadota</taxon>
        <taxon>Gammaproteobacteria</taxon>
        <taxon>Alteromonadales</taxon>
        <taxon>Alteromonadaceae</taxon>
        <taxon>Alteromonas/Salinimonas group</taxon>
        <taxon>Alteromonas</taxon>
    </lineage>
</organism>
<evidence type="ECO:0000313" key="3">
    <source>
        <dbReference type="EMBL" id="MDM7861136.1"/>
    </source>
</evidence>
<dbReference type="PANTHER" id="PTHR30535">
    <property type="entry name" value="VITAMIN B12-BINDING PROTEIN"/>
    <property type="match status" value="1"/>
</dbReference>
<gene>
    <name evidence="3" type="ORF">QTP81_11055</name>
</gene>
<dbReference type="Pfam" id="PF01497">
    <property type="entry name" value="Peripla_BP_2"/>
    <property type="match status" value="1"/>
</dbReference>
<evidence type="ECO:0000313" key="4">
    <source>
        <dbReference type="Proteomes" id="UP001234343"/>
    </source>
</evidence>
<feature type="domain" description="Fe/B12 periplasmic-binding" evidence="2">
    <location>
        <begin position="20"/>
        <end position="273"/>
    </location>
</feature>